<accession>A0A7V0I9V8</accession>
<organism evidence="1">
    <name type="scientific">Desulfofervidus auxilii</name>
    <dbReference type="NCBI Taxonomy" id="1621989"/>
    <lineage>
        <taxon>Bacteria</taxon>
        <taxon>Pseudomonadati</taxon>
        <taxon>Thermodesulfobacteriota</taxon>
        <taxon>Candidatus Desulfofervidia</taxon>
        <taxon>Candidatus Desulfofervidales</taxon>
        <taxon>Candidatus Desulfofervidaceae</taxon>
        <taxon>Candidatus Desulfofervidus</taxon>
    </lineage>
</organism>
<protein>
    <submittedName>
        <fullName evidence="1">Uncharacterized protein</fullName>
    </submittedName>
</protein>
<reference evidence="1" key="1">
    <citation type="journal article" date="2020" name="mSystems">
        <title>Genome- and Community-Level Interaction Insights into Carbon Utilization and Element Cycling Functions of Hydrothermarchaeota in Hydrothermal Sediment.</title>
        <authorList>
            <person name="Zhou Z."/>
            <person name="Liu Y."/>
            <person name="Xu W."/>
            <person name="Pan J."/>
            <person name="Luo Z.H."/>
            <person name="Li M."/>
        </authorList>
    </citation>
    <scope>NUCLEOTIDE SEQUENCE [LARGE SCALE GENOMIC DNA]</scope>
    <source>
        <strain evidence="1">HyVt-113</strain>
    </source>
</reference>
<dbReference type="EMBL" id="DQWQ01000056">
    <property type="protein sequence ID" value="HDD35404.1"/>
    <property type="molecule type" value="Genomic_DNA"/>
</dbReference>
<name>A0A7V0I9V8_DESA2</name>
<dbReference type="AlphaFoldDB" id="A0A7V0I9V8"/>
<evidence type="ECO:0000313" key="1">
    <source>
        <dbReference type="EMBL" id="HDD35404.1"/>
    </source>
</evidence>
<comment type="caution">
    <text evidence="1">The sequence shown here is derived from an EMBL/GenBank/DDBJ whole genome shotgun (WGS) entry which is preliminary data.</text>
</comment>
<gene>
    <name evidence="1" type="ORF">ENF30_01250</name>
</gene>
<sequence length="101" mass="11886">MKIFRLFKKPKIDGIHWVIVDWCKQAKERSVGGNHLKKIIHMYGEYPFKVETYSEEKIKALKRMGVFVEDKTLGQEIPKDAWLIPPTYEILGRIQITKRVG</sequence>
<dbReference type="Proteomes" id="UP000885706">
    <property type="component" value="Unassembled WGS sequence"/>
</dbReference>
<proteinExistence type="predicted"/>